<keyword evidence="2 3" id="KW-0040">ANK repeat</keyword>
<dbReference type="Pfam" id="PF00023">
    <property type="entry name" value="Ank"/>
    <property type="match status" value="1"/>
</dbReference>
<dbReference type="EMBL" id="CACVKT020009847">
    <property type="protein sequence ID" value="CAC5423713.1"/>
    <property type="molecule type" value="Genomic_DNA"/>
</dbReference>
<feature type="repeat" description="ANK" evidence="3">
    <location>
        <begin position="489"/>
        <end position="521"/>
    </location>
</feature>
<organism evidence="5 6">
    <name type="scientific">Mytilus coruscus</name>
    <name type="common">Sea mussel</name>
    <dbReference type="NCBI Taxonomy" id="42192"/>
    <lineage>
        <taxon>Eukaryota</taxon>
        <taxon>Metazoa</taxon>
        <taxon>Spiralia</taxon>
        <taxon>Lophotrochozoa</taxon>
        <taxon>Mollusca</taxon>
        <taxon>Bivalvia</taxon>
        <taxon>Autobranchia</taxon>
        <taxon>Pteriomorphia</taxon>
        <taxon>Mytilida</taxon>
        <taxon>Mytiloidea</taxon>
        <taxon>Mytilidae</taxon>
        <taxon>Mytilinae</taxon>
        <taxon>Mytilus</taxon>
    </lineage>
</organism>
<dbReference type="Gene3D" id="1.25.40.20">
    <property type="entry name" value="Ankyrin repeat-containing domain"/>
    <property type="match status" value="4"/>
</dbReference>
<accession>A0A6J8EV34</accession>
<dbReference type="InterPro" id="IPR049050">
    <property type="entry name" value="nSTAND3"/>
</dbReference>
<evidence type="ECO:0000313" key="5">
    <source>
        <dbReference type="EMBL" id="CAC5423713.1"/>
    </source>
</evidence>
<dbReference type="SMART" id="SM00248">
    <property type="entry name" value="ANK"/>
    <property type="match status" value="10"/>
</dbReference>
<feature type="repeat" description="ANK" evidence="3">
    <location>
        <begin position="562"/>
        <end position="594"/>
    </location>
</feature>
<evidence type="ECO:0000313" key="6">
    <source>
        <dbReference type="Proteomes" id="UP000507470"/>
    </source>
</evidence>
<dbReference type="InterPro" id="IPR036770">
    <property type="entry name" value="Ankyrin_rpt-contain_sf"/>
</dbReference>
<dbReference type="Pfam" id="PF12796">
    <property type="entry name" value="Ank_2"/>
    <property type="match status" value="3"/>
</dbReference>
<dbReference type="Proteomes" id="UP000507470">
    <property type="component" value="Unassembled WGS sequence"/>
</dbReference>
<dbReference type="Pfam" id="PF13637">
    <property type="entry name" value="Ank_4"/>
    <property type="match status" value="1"/>
</dbReference>
<dbReference type="SUPFAM" id="SSF48403">
    <property type="entry name" value="Ankyrin repeat"/>
    <property type="match status" value="1"/>
</dbReference>
<feature type="repeat" description="ANK" evidence="3">
    <location>
        <begin position="628"/>
        <end position="660"/>
    </location>
</feature>
<dbReference type="InterPro" id="IPR002110">
    <property type="entry name" value="Ankyrin_rpt"/>
</dbReference>
<name>A0A6J8EV34_MYTCO</name>
<feature type="repeat" description="ANK" evidence="3">
    <location>
        <begin position="595"/>
        <end position="627"/>
    </location>
</feature>
<feature type="repeat" description="ANK" evidence="3">
    <location>
        <begin position="727"/>
        <end position="759"/>
    </location>
</feature>
<dbReference type="OrthoDB" id="6128685at2759"/>
<evidence type="ECO:0000256" key="3">
    <source>
        <dbReference type="PROSITE-ProRule" id="PRU00023"/>
    </source>
</evidence>
<evidence type="ECO:0000256" key="1">
    <source>
        <dbReference type="ARBA" id="ARBA00022737"/>
    </source>
</evidence>
<feature type="repeat" description="ANK" evidence="3">
    <location>
        <begin position="694"/>
        <end position="726"/>
    </location>
</feature>
<dbReference type="PROSITE" id="PS50297">
    <property type="entry name" value="ANK_REP_REGION"/>
    <property type="match status" value="9"/>
</dbReference>
<dbReference type="PROSITE" id="PS50088">
    <property type="entry name" value="ANK_REPEAT"/>
    <property type="match status" value="9"/>
</dbReference>
<feature type="repeat" description="ANK" evidence="3">
    <location>
        <begin position="522"/>
        <end position="554"/>
    </location>
</feature>
<dbReference type="PRINTS" id="PR01415">
    <property type="entry name" value="ANKYRIN"/>
</dbReference>
<dbReference type="AlphaFoldDB" id="A0A6J8EV34"/>
<sequence length="818" mass="93102">MQIGELNIFLQKQHRLEIDEWEQDQTTFVETRATRQILESVSCNNIIVVTGSSGCGKSANIHHAVLNLRDRFQYEIIPVSIGPEDILKYYKTQKNQAFVVDDICGKETINLQTLQMWTDYSEKMMNIFKISENGNENKTDSNVSKVSGPKLIVSCRLHIYKESQLQLLTLLSRKEINLLSEKFCLLRSERMRIAQMYIPAEITYKLNDIRGMMTVDFFPLLCKLSKDKSYEEVINLFTAPVDNIAKNIKHIVLNKKDQFYALVLCILFPNGVNIEWLNLKSVSKEEDKLEDILKEFDINLSKEMSRNSLKLGFAILDGTYLRRRGTMYRMIHDKIYEMAAVICGQHLTECFMIYAPTVCIRDLFIFESTTEVHANDDVIIISEEKENDYFLRLLCDLKKCDITSTFNNKQLIYQSFNDKLISFFRRNDEANTLLKELNSKVCEDDACLTFPSFAYTTTPLIESASNGNFDIVHFLIENVKCNVNKPDQRGRSALFMATERRHADVVNLLLQNDADVSQCNDIGESPLHVACKRDHKDIVEILLRNNANVSQCNIWGNTALRNGKCPLYLACEEGHINIVKLLLQNNACVSQYDNNGEFPLYAACAEGHIDIVKLLLQNNANVSQYTFRGNPSLCVACKHGHINIVKLLLQNNANVSQCGRNGKCPLYVACEEGHTNIVKLLLQNNAYVSQCEINGKFPLYVASEEGHIDIVKLLLQNNANVSQCDRHGKFPFYMACEEGHTDIAKLLLQKNDDVSKCDNSGKSPLLVACEQGNTDIVELLLQNNADISQKYDIGNISVDGFLLLWTYIYCTTFTAEKC</sequence>
<protein>
    <recommendedName>
        <fullName evidence="4">Novel STAND NTPase 3 domain-containing protein</fullName>
    </recommendedName>
</protein>
<keyword evidence="6" id="KW-1185">Reference proteome</keyword>
<reference evidence="5 6" key="1">
    <citation type="submission" date="2020-06" db="EMBL/GenBank/DDBJ databases">
        <authorList>
            <person name="Li R."/>
            <person name="Bekaert M."/>
        </authorList>
    </citation>
    <scope>NUCLEOTIDE SEQUENCE [LARGE SCALE GENOMIC DNA]</scope>
    <source>
        <strain evidence="6">wild</strain>
    </source>
</reference>
<feature type="domain" description="Novel STAND NTPase 3" evidence="4">
    <location>
        <begin position="28"/>
        <end position="194"/>
    </location>
</feature>
<feature type="repeat" description="ANK" evidence="3">
    <location>
        <begin position="760"/>
        <end position="792"/>
    </location>
</feature>
<feature type="repeat" description="ANK" evidence="3">
    <location>
        <begin position="661"/>
        <end position="693"/>
    </location>
</feature>
<dbReference type="PANTHER" id="PTHR24198">
    <property type="entry name" value="ANKYRIN REPEAT AND PROTEIN KINASE DOMAIN-CONTAINING PROTEIN"/>
    <property type="match status" value="1"/>
</dbReference>
<keyword evidence="1" id="KW-0677">Repeat</keyword>
<evidence type="ECO:0000259" key="4">
    <source>
        <dbReference type="Pfam" id="PF20720"/>
    </source>
</evidence>
<evidence type="ECO:0000256" key="2">
    <source>
        <dbReference type="ARBA" id="ARBA00023043"/>
    </source>
</evidence>
<dbReference type="PANTHER" id="PTHR24198:SF165">
    <property type="entry name" value="ANKYRIN REPEAT-CONTAINING PROTEIN-RELATED"/>
    <property type="match status" value="1"/>
</dbReference>
<gene>
    <name evidence="5" type="ORF">MCOR_55683</name>
</gene>
<dbReference type="Pfam" id="PF20720">
    <property type="entry name" value="nSTAND3"/>
    <property type="match status" value="1"/>
</dbReference>
<proteinExistence type="predicted"/>